<dbReference type="OrthoDB" id="5299893at2759"/>
<gene>
    <name evidence="7" type="ORF">Tdes44962_MAKER08179</name>
</gene>
<keyword evidence="3" id="KW-0472">Membrane</keyword>
<evidence type="ECO:0000256" key="1">
    <source>
        <dbReference type="ARBA" id="ARBA00004308"/>
    </source>
</evidence>
<accession>A0A9W7W4T1</accession>
<evidence type="ECO:0000313" key="7">
    <source>
        <dbReference type="EMBL" id="KAH9838815.1"/>
    </source>
</evidence>
<sequence>MRVNANAQKSNGRVSGVTSGYAGEGLMGICASCLGLKRHPSWPDRETDPLLDHQQQSAQYGAVRDEDAAQPDEEELRMEREALEQITAEASENMIDVSHTGTGELGHPRTHTNHERHKETERVDDGEAEPDTQDAEEAAWLQSLQDEGLDSAGEVKGLQSGTLVMDIGQLRGGQPHIRVR</sequence>
<dbReference type="GO" id="GO:0001919">
    <property type="term" value="P:regulation of receptor recycling"/>
    <property type="evidence" value="ECO:0007669"/>
    <property type="project" value="InterPro"/>
</dbReference>
<feature type="compositionally biased region" description="Basic and acidic residues" evidence="6">
    <location>
        <begin position="112"/>
        <end position="125"/>
    </location>
</feature>
<dbReference type="GO" id="GO:0016197">
    <property type="term" value="P:endosomal transport"/>
    <property type="evidence" value="ECO:0007669"/>
    <property type="project" value="InterPro"/>
</dbReference>
<feature type="region of interest" description="Disordered" evidence="6">
    <location>
        <begin position="44"/>
        <end position="75"/>
    </location>
</feature>
<dbReference type="EMBL" id="RIBY02000702">
    <property type="protein sequence ID" value="KAH9838815.1"/>
    <property type="molecule type" value="Genomic_DNA"/>
</dbReference>
<dbReference type="GO" id="GO:0045121">
    <property type="term" value="C:membrane raft"/>
    <property type="evidence" value="ECO:0007669"/>
    <property type="project" value="InterPro"/>
</dbReference>
<dbReference type="SMART" id="SM01262">
    <property type="entry name" value="LAMTOR"/>
    <property type="match status" value="1"/>
</dbReference>
<proteinExistence type="predicted"/>
<protein>
    <submittedName>
        <fullName evidence="7">Late endosomal/lysosomal adaptor and MAPK and MTOR activator</fullName>
    </submittedName>
</protein>
<dbReference type="GO" id="GO:0031902">
    <property type="term" value="C:late endosome membrane"/>
    <property type="evidence" value="ECO:0007669"/>
    <property type="project" value="InterPro"/>
</dbReference>
<comment type="subcellular location">
    <subcellularLocation>
        <location evidence="1">Endomembrane system</location>
    </subcellularLocation>
</comment>
<evidence type="ECO:0000256" key="5">
    <source>
        <dbReference type="ARBA" id="ARBA00023288"/>
    </source>
</evidence>
<evidence type="ECO:0000256" key="3">
    <source>
        <dbReference type="ARBA" id="ARBA00023136"/>
    </source>
</evidence>
<name>A0A9W7W4T1_9PEZI</name>
<dbReference type="GO" id="GO:0043410">
    <property type="term" value="P:positive regulation of MAPK cascade"/>
    <property type="evidence" value="ECO:0007669"/>
    <property type="project" value="InterPro"/>
</dbReference>
<organism evidence="7 8">
    <name type="scientific">Teratosphaeria destructans</name>
    <dbReference type="NCBI Taxonomy" id="418781"/>
    <lineage>
        <taxon>Eukaryota</taxon>
        <taxon>Fungi</taxon>
        <taxon>Dikarya</taxon>
        <taxon>Ascomycota</taxon>
        <taxon>Pezizomycotina</taxon>
        <taxon>Dothideomycetes</taxon>
        <taxon>Dothideomycetidae</taxon>
        <taxon>Mycosphaerellales</taxon>
        <taxon>Teratosphaeriaceae</taxon>
        <taxon>Teratosphaeria</taxon>
    </lineage>
</organism>
<dbReference type="GO" id="GO:0032008">
    <property type="term" value="P:positive regulation of TOR signaling"/>
    <property type="evidence" value="ECO:0007669"/>
    <property type="project" value="InterPro"/>
</dbReference>
<dbReference type="InterPro" id="IPR028209">
    <property type="entry name" value="LAMTOR1/MEH1"/>
</dbReference>
<keyword evidence="5" id="KW-0449">Lipoprotein</keyword>
<evidence type="ECO:0000256" key="2">
    <source>
        <dbReference type="ARBA" id="ARBA00022707"/>
    </source>
</evidence>
<evidence type="ECO:0000256" key="6">
    <source>
        <dbReference type="SAM" id="MobiDB-lite"/>
    </source>
</evidence>
<reference evidence="7 8" key="2">
    <citation type="journal article" date="2021" name="Curr. Genet.">
        <title>Genetic response to nitrogen starvation in the aggressive Eucalyptus foliar pathogen Teratosphaeria destructans.</title>
        <authorList>
            <person name="Havenga M."/>
            <person name="Wingfield B.D."/>
            <person name="Wingfield M.J."/>
            <person name="Dreyer L.L."/>
            <person name="Roets F."/>
            <person name="Aylward J."/>
        </authorList>
    </citation>
    <scope>NUCLEOTIDE SEQUENCE [LARGE SCALE GENOMIC DNA]</scope>
    <source>
        <strain evidence="7">CMW44962</strain>
    </source>
</reference>
<dbReference type="Proteomes" id="UP001138500">
    <property type="component" value="Unassembled WGS sequence"/>
</dbReference>
<dbReference type="Pfam" id="PF15454">
    <property type="entry name" value="LAMTOR"/>
    <property type="match status" value="1"/>
</dbReference>
<dbReference type="GO" id="GO:0071986">
    <property type="term" value="C:Ragulator complex"/>
    <property type="evidence" value="ECO:0007669"/>
    <property type="project" value="InterPro"/>
</dbReference>
<feature type="region of interest" description="Disordered" evidence="6">
    <location>
        <begin position="98"/>
        <end position="138"/>
    </location>
</feature>
<comment type="caution">
    <text evidence="7">The sequence shown here is derived from an EMBL/GenBank/DDBJ whole genome shotgun (WGS) entry which is preliminary data.</text>
</comment>
<keyword evidence="4" id="KW-0564">Palmitate</keyword>
<reference evidence="7 8" key="1">
    <citation type="journal article" date="2018" name="IMA Fungus">
        <title>IMA Genome-F 10: Nine draft genome sequences of Claviceps purpurea s.lat., including C. arundinis, C. humidiphila, and C. cf. spartinae, pseudomolecules for the pitch canker pathogen Fusarium circinatum, draft genome of Davidsoniella eucalypti, Grosmannia galeiformis, Quambalaria eucalypti, and Teratosphaeria destructans.</title>
        <authorList>
            <person name="Wingfield B.D."/>
            <person name="Liu M."/>
            <person name="Nguyen H.D."/>
            <person name="Lane F.A."/>
            <person name="Morgan S.W."/>
            <person name="De Vos L."/>
            <person name="Wilken P.M."/>
            <person name="Duong T.A."/>
            <person name="Aylward J."/>
            <person name="Coetzee M.P."/>
            <person name="Dadej K."/>
            <person name="De Beer Z.W."/>
            <person name="Findlay W."/>
            <person name="Havenga M."/>
            <person name="Kolarik M."/>
            <person name="Menzies J.G."/>
            <person name="Naidoo K."/>
            <person name="Pochopski O."/>
            <person name="Shoukouhi P."/>
            <person name="Santana Q.C."/>
            <person name="Seifert K.A."/>
            <person name="Soal N."/>
            <person name="Steenkamp E.T."/>
            <person name="Tatham C.T."/>
            <person name="van der Nest M.A."/>
            <person name="Wingfield M.J."/>
        </authorList>
    </citation>
    <scope>NUCLEOTIDE SEQUENCE [LARGE SCALE GENOMIC DNA]</scope>
    <source>
        <strain evidence="7">CMW44962</strain>
    </source>
</reference>
<keyword evidence="2" id="KW-0519">Myristate</keyword>
<feature type="compositionally biased region" description="Acidic residues" evidence="6">
    <location>
        <begin position="126"/>
        <end position="137"/>
    </location>
</feature>
<evidence type="ECO:0000256" key="4">
    <source>
        <dbReference type="ARBA" id="ARBA00023139"/>
    </source>
</evidence>
<dbReference type="GO" id="GO:0071230">
    <property type="term" value="P:cellular response to amino acid stimulus"/>
    <property type="evidence" value="ECO:0007669"/>
    <property type="project" value="InterPro"/>
</dbReference>
<dbReference type="AlphaFoldDB" id="A0A9W7W4T1"/>
<keyword evidence="8" id="KW-1185">Reference proteome</keyword>
<evidence type="ECO:0000313" key="8">
    <source>
        <dbReference type="Proteomes" id="UP001138500"/>
    </source>
</evidence>